<name>A0A1Z4EZA3_9MYCO</name>
<keyword evidence="2" id="KW-1185">Reference proteome</keyword>
<dbReference type="EMBL" id="AP018165">
    <property type="protein sequence ID" value="BAX98267.1"/>
    <property type="molecule type" value="Genomic_DNA"/>
</dbReference>
<dbReference type="Gene3D" id="3.40.50.1820">
    <property type="entry name" value="alpha/beta hydrolase"/>
    <property type="match status" value="1"/>
</dbReference>
<reference evidence="2" key="1">
    <citation type="journal article" date="2017" name="Genome Announc.">
        <title>Complete Genome Sequence of Mycobacterium stephanolepidis.</title>
        <authorList>
            <person name="Fukano H."/>
            <person name="Yoshida M."/>
            <person name="Katayama Y."/>
            <person name="Omatsu T."/>
            <person name="Mizutani T."/>
            <person name="Kurata O."/>
            <person name="Wada S."/>
            <person name="Hoshino Y."/>
        </authorList>
    </citation>
    <scope>NUCLEOTIDE SEQUENCE [LARGE SCALE GENOMIC DNA]</scope>
    <source>
        <strain evidence="2">NJB0901</strain>
    </source>
</reference>
<sequence length="253" mass="25468">MSRTPGKIRCVTPINGLAARGPSPELEGHTAVLMPGTGSDDDFIIRAFGPALSDAGAALVAVHPEPNDLVNGYLRALDGAASKGPIVVGGMSIGTAVALTWALQNPGAALAVLAAMPAWTGKPENSPASVSARVTAESLRADGLAAVTAAMQASSPAWLGAELARSWAAQWPGLPNAMDAVSGFVNPTADDIRGLAVPLAVAAATDDPIHPLAVGQDWASWAPRGALRTFTLDQLGADPSCLGQACVGALSDI</sequence>
<evidence type="ECO:0000313" key="2">
    <source>
        <dbReference type="Proteomes" id="UP000217954"/>
    </source>
</evidence>
<gene>
    <name evidence="1" type="ORF">MSTE_02962</name>
</gene>
<organism evidence="1 2">
    <name type="scientific">[Mycobacterium] stephanolepidis</name>
    <dbReference type="NCBI Taxonomy" id="1520670"/>
    <lineage>
        <taxon>Bacteria</taxon>
        <taxon>Bacillati</taxon>
        <taxon>Actinomycetota</taxon>
        <taxon>Actinomycetes</taxon>
        <taxon>Mycobacteriales</taxon>
        <taxon>Mycobacteriaceae</taxon>
        <taxon>Mycobacteroides</taxon>
    </lineage>
</organism>
<evidence type="ECO:0008006" key="3">
    <source>
        <dbReference type="Google" id="ProtNLM"/>
    </source>
</evidence>
<dbReference type="KEGG" id="mste:MSTE_02962"/>
<reference evidence="1 2" key="2">
    <citation type="journal article" date="2017" name="Int. J. Syst. Evol. Microbiol.">
        <title>Mycobacterium stephanolepidis sp. nov., a rapidly growing species related to Mycobacterium chelonae, isolated from marine teleost fish, Stephanolepis cirrhifer.</title>
        <authorList>
            <person name="Fukano H."/>
            <person name="Wada S."/>
            <person name="Kurata O."/>
            <person name="Katayama K."/>
            <person name="Fujiwara N."/>
            <person name="Hoshino Y."/>
        </authorList>
    </citation>
    <scope>NUCLEOTIDE SEQUENCE [LARGE SCALE GENOMIC DNA]</scope>
    <source>
        <strain evidence="1 2">NJB0901</strain>
    </source>
</reference>
<dbReference type="InterPro" id="IPR029058">
    <property type="entry name" value="AB_hydrolase_fold"/>
</dbReference>
<dbReference type="AlphaFoldDB" id="A0A1Z4EZA3"/>
<accession>A0A1Z4EZA3</accession>
<protein>
    <recommendedName>
        <fullName evidence="3">AB hydrolase-1 domain-containing protein</fullName>
    </recommendedName>
</protein>
<proteinExistence type="predicted"/>
<evidence type="ECO:0000313" key="1">
    <source>
        <dbReference type="EMBL" id="BAX98267.1"/>
    </source>
</evidence>
<dbReference type="SUPFAM" id="SSF53474">
    <property type="entry name" value="alpha/beta-Hydrolases"/>
    <property type="match status" value="1"/>
</dbReference>
<dbReference type="Proteomes" id="UP000217954">
    <property type="component" value="Chromosome"/>
</dbReference>